<name>A0ABU2AJZ0_9ACTN</name>
<evidence type="ECO:0000259" key="2">
    <source>
        <dbReference type="Pfam" id="PF00496"/>
    </source>
</evidence>
<dbReference type="Gene3D" id="3.40.190.10">
    <property type="entry name" value="Periplasmic binding protein-like II"/>
    <property type="match status" value="1"/>
</dbReference>
<evidence type="ECO:0000313" key="3">
    <source>
        <dbReference type="EMBL" id="MDR7337524.1"/>
    </source>
</evidence>
<dbReference type="SUPFAM" id="SSF53850">
    <property type="entry name" value="Periplasmic binding protein-like II"/>
    <property type="match status" value="1"/>
</dbReference>
<protein>
    <submittedName>
        <fullName evidence="3">Peptide/nickel transport system substrate-binding protein/oligopeptide transport system substrate-binding protein</fullName>
    </submittedName>
</protein>
<comment type="caution">
    <text evidence="3">The sequence shown here is derived from an EMBL/GenBank/DDBJ whole genome shotgun (WGS) entry which is preliminary data.</text>
</comment>
<dbReference type="PROSITE" id="PS51257">
    <property type="entry name" value="PROKAR_LIPOPROTEIN"/>
    <property type="match status" value="1"/>
</dbReference>
<reference evidence="3 4" key="1">
    <citation type="submission" date="2023-07" db="EMBL/GenBank/DDBJ databases">
        <title>Sequencing the genomes of 1000 actinobacteria strains.</title>
        <authorList>
            <person name="Klenk H.-P."/>
        </authorList>
    </citation>
    <scope>NUCLEOTIDE SEQUENCE [LARGE SCALE GENOMIC DNA]</scope>
    <source>
        <strain evidence="3 4">DSM 44724</strain>
    </source>
</reference>
<proteinExistence type="predicted"/>
<dbReference type="Gene3D" id="3.90.76.10">
    <property type="entry name" value="Dipeptide-binding Protein, Domain 1"/>
    <property type="match status" value="1"/>
</dbReference>
<evidence type="ECO:0000256" key="1">
    <source>
        <dbReference type="SAM" id="SignalP"/>
    </source>
</evidence>
<evidence type="ECO:0000313" key="4">
    <source>
        <dbReference type="Proteomes" id="UP001183604"/>
    </source>
</evidence>
<dbReference type="Pfam" id="PF00496">
    <property type="entry name" value="SBP_bac_5"/>
    <property type="match status" value="1"/>
</dbReference>
<keyword evidence="4" id="KW-1185">Reference proteome</keyword>
<feature type="signal peptide" evidence="1">
    <location>
        <begin position="1"/>
        <end position="24"/>
    </location>
</feature>
<dbReference type="PIRSF" id="PIRSF002741">
    <property type="entry name" value="MppA"/>
    <property type="match status" value="1"/>
</dbReference>
<dbReference type="EMBL" id="JAVDYD010000001">
    <property type="protein sequence ID" value="MDR7337524.1"/>
    <property type="molecule type" value="Genomic_DNA"/>
</dbReference>
<feature type="domain" description="Solute-binding protein family 5" evidence="2">
    <location>
        <begin position="83"/>
        <end position="471"/>
    </location>
</feature>
<gene>
    <name evidence="3" type="ORF">J2S69_001243</name>
</gene>
<dbReference type="PANTHER" id="PTHR30290:SF83">
    <property type="entry name" value="ABC TRANSPORTER SUBSTRATE-BINDING PROTEIN"/>
    <property type="match status" value="1"/>
</dbReference>
<feature type="chain" id="PRO_5045646222" evidence="1">
    <location>
        <begin position="25"/>
        <end position="555"/>
    </location>
</feature>
<organism evidence="3 4">
    <name type="scientific">Glycomyces lechevalierae</name>
    <dbReference type="NCBI Taxonomy" id="256034"/>
    <lineage>
        <taxon>Bacteria</taxon>
        <taxon>Bacillati</taxon>
        <taxon>Actinomycetota</taxon>
        <taxon>Actinomycetes</taxon>
        <taxon>Glycomycetales</taxon>
        <taxon>Glycomycetaceae</taxon>
        <taxon>Glycomyces</taxon>
    </lineage>
</organism>
<dbReference type="Proteomes" id="UP001183604">
    <property type="component" value="Unassembled WGS sequence"/>
</dbReference>
<sequence>MKRMRMTVAALAAASMTVATAACAGDESDVGGEGGGDAIVNMQIGDVRSLVPGGSGESEGFRIIKNVYDGLVYYNRETGEPENLAAEEISSADNQTWTIKIKEGLTFQNGEPVNADAFIRSWDRSAYAPNVLPLNYFFATIEGYDAMNPEPKPEDTWADPEVPEYDPVETTHLSGLTAVDDLTIEVKLSAPFLGFPTMLGYEAFYPIAQACLDDLDACEKKPIGNGPFMFEEEYDIESGGSVVRWEDYKGSMPAQIDGVNWKVYLAGDDCWADFLTGDIDVCRPTAADYESAMNDEDLTTRLIQQEDPSILMLSFPLYDPKYQDVNLRRAISMAIDREGVLNVVGPERFYPLDTFVPGSILGGGQGTCGEYCTYDPEGAKDLLAQAGGWPEGEKLRIWVNDANDNVDIFRAIGDSIAQSLGIEYELVPMEWTDYLPARENHQLDGPFRNGWSPDYNLNENYLEPIYGGGAATNDMGYENAEYDAKIAAAGAASTLDEAVALYQEAEAILAADMPSAPVFGEKFNYFYTDRLENVYVHPIYSGPGGDCELREVTVK</sequence>
<keyword evidence="1" id="KW-0732">Signal</keyword>
<dbReference type="InterPro" id="IPR039424">
    <property type="entry name" value="SBP_5"/>
</dbReference>
<dbReference type="PANTHER" id="PTHR30290">
    <property type="entry name" value="PERIPLASMIC BINDING COMPONENT OF ABC TRANSPORTER"/>
    <property type="match status" value="1"/>
</dbReference>
<dbReference type="InterPro" id="IPR030678">
    <property type="entry name" value="Peptide/Ni-bd"/>
</dbReference>
<dbReference type="CDD" id="cd00995">
    <property type="entry name" value="PBP2_NikA_DppA_OppA_like"/>
    <property type="match status" value="1"/>
</dbReference>
<dbReference type="Gene3D" id="3.10.105.10">
    <property type="entry name" value="Dipeptide-binding Protein, Domain 3"/>
    <property type="match status" value="1"/>
</dbReference>
<dbReference type="InterPro" id="IPR000914">
    <property type="entry name" value="SBP_5_dom"/>
</dbReference>
<accession>A0ABU2AJZ0</accession>